<dbReference type="InterPro" id="IPR005810">
    <property type="entry name" value="CoA_lig_alpha"/>
</dbReference>
<dbReference type="PANTHER" id="PTHR11117">
    <property type="entry name" value="SUCCINYL-COA LIGASE SUBUNIT ALPHA"/>
    <property type="match status" value="1"/>
</dbReference>
<dbReference type="PANTHER" id="PTHR11117:SF2">
    <property type="entry name" value="SUCCINATE--COA LIGASE [ADP_GDP-FORMING] SUBUNIT ALPHA, MITOCHONDRIAL"/>
    <property type="match status" value="1"/>
</dbReference>
<gene>
    <name evidence="4" type="ordered locus">PCC8801_1189</name>
</gene>
<dbReference type="InterPro" id="IPR036291">
    <property type="entry name" value="NAD(P)-bd_dom_sf"/>
</dbReference>
<dbReference type="InterPro" id="IPR003781">
    <property type="entry name" value="CoA-bd"/>
</dbReference>
<protein>
    <submittedName>
        <fullName evidence="4">CoA-binding domain protein</fullName>
    </submittedName>
</protein>
<dbReference type="InterPro" id="IPR016102">
    <property type="entry name" value="Succinyl-CoA_synth-like"/>
</dbReference>
<evidence type="ECO:0000256" key="1">
    <source>
        <dbReference type="ARBA" id="ARBA00022598"/>
    </source>
</evidence>
<dbReference type="eggNOG" id="COG0074">
    <property type="taxonomic scope" value="Bacteria"/>
</dbReference>
<dbReference type="EMBL" id="CP001287">
    <property type="protein sequence ID" value="ACK65257.1"/>
    <property type="molecule type" value="Genomic_DNA"/>
</dbReference>
<dbReference type="STRING" id="41431.PCC8801_1189"/>
<dbReference type="KEGG" id="cyp:PCC8801_1189"/>
<dbReference type="AlphaFoldDB" id="B7K2C1"/>
<dbReference type="SUPFAM" id="SSF52210">
    <property type="entry name" value="Succinyl-CoA synthetase domains"/>
    <property type="match status" value="1"/>
</dbReference>
<evidence type="ECO:0000313" key="4">
    <source>
        <dbReference type="EMBL" id="ACK65257.1"/>
    </source>
</evidence>
<dbReference type="PIRSF" id="PIRSF001553">
    <property type="entry name" value="SucCS_alpha"/>
    <property type="match status" value="1"/>
</dbReference>
<evidence type="ECO:0000256" key="2">
    <source>
        <dbReference type="ARBA" id="ARBA00022741"/>
    </source>
</evidence>
<dbReference type="GO" id="GO:0000166">
    <property type="term" value="F:nucleotide binding"/>
    <property type="evidence" value="ECO:0007669"/>
    <property type="project" value="UniProtKB-KW"/>
</dbReference>
<dbReference type="HOGENOM" id="CLU_052104_0_0_3"/>
<dbReference type="RefSeq" id="WP_012594531.1">
    <property type="nucleotide sequence ID" value="NC_011726.1"/>
</dbReference>
<dbReference type="Gene3D" id="3.40.50.261">
    <property type="entry name" value="Succinyl-CoA synthetase domains"/>
    <property type="match status" value="1"/>
</dbReference>
<evidence type="ECO:0000313" key="5">
    <source>
        <dbReference type="Proteomes" id="UP000008204"/>
    </source>
</evidence>
<dbReference type="Gene3D" id="3.40.50.720">
    <property type="entry name" value="NAD(P)-binding Rossmann-like Domain"/>
    <property type="match status" value="1"/>
</dbReference>
<dbReference type="SUPFAM" id="SSF51735">
    <property type="entry name" value="NAD(P)-binding Rossmann-fold domains"/>
    <property type="match status" value="1"/>
</dbReference>
<proteinExistence type="predicted"/>
<keyword evidence="2" id="KW-0547">Nucleotide-binding</keyword>
<dbReference type="OrthoDB" id="9807196at2"/>
<dbReference type="GO" id="GO:0004775">
    <property type="term" value="F:succinate-CoA ligase (ADP-forming) activity"/>
    <property type="evidence" value="ECO:0007669"/>
    <property type="project" value="TreeGrafter"/>
</dbReference>
<organism evidence="4 5">
    <name type="scientific">Rippkaea orientalis (strain PCC 8801 / RF-1)</name>
    <name type="common">Cyanothece sp. (strain PCC 8801)</name>
    <dbReference type="NCBI Taxonomy" id="41431"/>
    <lineage>
        <taxon>Bacteria</taxon>
        <taxon>Bacillati</taxon>
        <taxon>Cyanobacteriota</taxon>
        <taxon>Cyanophyceae</taxon>
        <taxon>Oscillatoriophycideae</taxon>
        <taxon>Chroococcales</taxon>
        <taxon>Aphanothecaceae</taxon>
        <taxon>Rippkaea</taxon>
        <taxon>Rippkaea orientalis</taxon>
    </lineage>
</organism>
<dbReference type="Pfam" id="PF02629">
    <property type="entry name" value="CoA_binding"/>
    <property type="match status" value="1"/>
</dbReference>
<accession>B7K2C1</accession>
<dbReference type="SMART" id="SM00881">
    <property type="entry name" value="CoA_binding"/>
    <property type="match status" value="1"/>
</dbReference>
<evidence type="ECO:0000259" key="3">
    <source>
        <dbReference type="SMART" id="SM00881"/>
    </source>
</evidence>
<dbReference type="GO" id="GO:0006099">
    <property type="term" value="P:tricarboxylic acid cycle"/>
    <property type="evidence" value="ECO:0007669"/>
    <property type="project" value="TreeGrafter"/>
</dbReference>
<name>B7K2C1_RIPO1</name>
<sequence>MKWQADSKVLIQGISTPLGAHYGARMKAFGTNIVAGISLDGETPDIKDLPIFNLVEQAIAQVGEIDISLIFTPPYSVLDAALEAMTAGIQQLIIISSEVPPLDMLTILRQAEATNTFILGPGSQGLIVPNTIWLGICEPQFYTPGAVGIISRGDRLLDEVARELTLNKFGQSLAVSLGTNWVIGSNFEQWLQVMEEDDATQVIVLLGQANSSAEVAAAEYIASAIEKPVIAYITGLYAPIERSFRDAKTIVTTQLVSSSPQISTDQNVLTALKKARVKLAQRPSEIPKLVKTHGKPNK</sequence>
<keyword evidence="5" id="KW-1185">Reference proteome</keyword>
<dbReference type="Proteomes" id="UP000008204">
    <property type="component" value="Chromosome"/>
</dbReference>
<reference evidence="5" key="1">
    <citation type="journal article" date="2011" name="MBio">
        <title>Novel metabolic attributes of the genus Cyanothece, comprising a group of unicellular nitrogen-fixing Cyanobacteria.</title>
        <authorList>
            <person name="Bandyopadhyay A."/>
            <person name="Elvitigala T."/>
            <person name="Welsh E."/>
            <person name="Stockel J."/>
            <person name="Liberton M."/>
            <person name="Min H."/>
            <person name="Sherman L.A."/>
            <person name="Pakrasi H.B."/>
        </authorList>
    </citation>
    <scope>NUCLEOTIDE SEQUENCE [LARGE SCALE GENOMIC DNA]</scope>
    <source>
        <strain evidence="5">PCC 8801</strain>
    </source>
</reference>
<dbReference type="GO" id="GO:0009361">
    <property type="term" value="C:succinate-CoA ligase complex (ADP-forming)"/>
    <property type="evidence" value="ECO:0007669"/>
    <property type="project" value="TreeGrafter"/>
</dbReference>
<keyword evidence="1" id="KW-0436">Ligase</keyword>
<feature type="domain" description="CoA-binding" evidence="3">
    <location>
        <begin position="2"/>
        <end position="99"/>
    </location>
</feature>
<dbReference type="GO" id="GO:0004776">
    <property type="term" value="F:succinate-CoA ligase (GDP-forming) activity"/>
    <property type="evidence" value="ECO:0007669"/>
    <property type="project" value="TreeGrafter"/>
</dbReference>